<sequence>MKSFLASAVVAAIAIPGLPLAAQASLVKEASLESVCRGDVPLVVHSGMGATVDFTQTGKVVQRAWLGDPSQITLDADRPIEEGSRVLFLRRINGLNFDGLPSTASTVLTTVLISTSGSEVCQIPVSYSSSLPSYTSLKLMPSEEPNSRAIASEEDDDPVARRLRISSVNLDGVEAGINANARSLGEDNPVVIRVRAFIARARNGAEQKSTAQELEIQWPLILELARQGEKTVSYTETVSL</sequence>
<evidence type="ECO:0000313" key="3">
    <source>
        <dbReference type="Proteomes" id="UP000249354"/>
    </source>
</evidence>
<evidence type="ECO:0000256" key="1">
    <source>
        <dbReference type="SAM" id="SignalP"/>
    </source>
</evidence>
<comment type="caution">
    <text evidence="2">The sequence shown here is derived from an EMBL/GenBank/DDBJ whole genome shotgun (WGS) entry which is preliminary data.</text>
</comment>
<dbReference type="AlphaFoldDB" id="A0A2W4UP34"/>
<reference evidence="3" key="1">
    <citation type="submission" date="2018-04" db="EMBL/GenBank/DDBJ databases">
        <authorList>
            <person name="Cornet L."/>
        </authorList>
    </citation>
    <scope>NUCLEOTIDE SEQUENCE [LARGE SCALE GENOMIC DNA]</scope>
</reference>
<dbReference type="Proteomes" id="UP000249354">
    <property type="component" value="Unassembled WGS sequence"/>
</dbReference>
<proteinExistence type="predicted"/>
<accession>A0A2W4UP34</accession>
<keyword evidence="1" id="KW-0732">Signal</keyword>
<feature type="signal peptide" evidence="1">
    <location>
        <begin position="1"/>
        <end position="21"/>
    </location>
</feature>
<gene>
    <name evidence="2" type="ORF">DCF25_02345</name>
</gene>
<dbReference type="EMBL" id="QBMC01000008">
    <property type="protein sequence ID" value="PZO22623.1"/>
    <property type="molecule type" value="Genomic_DNA"/>
</dbReference>
<name>A0A2W4UP34_9CYAN</name>
<reference evidence="2 3" key="2">
    <citation type="submission" date="2018-06" db="EMBL/GenBank/DDBJ databases">
        <title>Metagenomic assembly of (sub)arctic Cyanobacteria and their associated microbiome from non-axenic cultures.</title>
        <authorList>
            <person name="Baurain D."/>
        </authorList>
    </citation>
    <scope>NUCLEOTIDE SEQUENCE [LARGE SCALE GENOMIC DNA]</scope>
    <source>
        <strain evidence="2">ULC129bin1</strain>
    </source>
</reference>
<feature type="chain" id="PRO_5015941975" evidence="1">
    <location>
        <begin position="22"/>
        <end position="240"/>
    </location>
</feature>
<organism evidence="2 3">
    <name type="scientific">Leptolyngbya foveolarum</name>
    <dbReference type="NCBI Taxonomy" id="47253"/>
    <lineage>
        <taxon>Bacteria</taxon>
        <taxon>Bacillati</taxon>
        <taxon>Cyanobacteriota</taxon>
        <taxon>Cyanophyceae</taxon>
        <taxon>Leptolyngbyales</taxon>
        <taxon>Leptolyngbyaceae</taxon>
        <taxon>Leptolyngbya group</taxon>
        <taxon>Leptolyngbya</taxon>
    </lineage>
</organism>
<evidence type="ECO:0000313" key="2">
    <source>
        <dbReference type="EMBL" id="PZO22623.1"/>
    </source>
</evidence>
<protein>
    <submittedName>
        <fullName evidence="2">Uncharacterized protein</fullName>
    </submittedName>
</protein>